<dbReference type="InterPro" id="IPR023005">
    <property type="entry name" value="Nucleoside_diP_kinase_AS"/>
</dbReference>
<protein>
    <submittedName>
        <fullName evidence="10">Probable nucleoside diphosphate kinase 5</fullName>
    </submittedName>
</protein>
<dbReference type="GO" id="GO:0006183">
    <property type="term" value="P:GTP biosynthetic process"/>
    <property type="evidence" value="ECO:0007669"/>
    <property type="project" value="InterPro"/>
</dbReference>
<comment type="caution">
    <text evidence="6">Lacks conserved residue(s) required for the propagation of feature annotation.</text>
</comment>
<gene>
    <name evidence="10" type="primary">LOC105363334</name>
</gene>
<keyword evidence="2" id="KW-0963">Cytoplasm</keyword>
<evidence type="ECO:0000256" key="2">
    <source>
        <dbReference type="ARBA" id="ARBA00022490"/>
    </source>
</evidence>
<sequence length="272" mass="31573">DDKDSSKPCSCSSNDESSLKPCTCISEESSLKTCVCSSSCDSLDTDTTIDRPQDLPVECTLAIIKPDGMMYRNEIEREIIDEGFKICQRRWLQLTPEQVSDFYFDNYKRRNFAHLITYMSSEPILVFVLAKCNAIKEWKSLIGPKKVTNARIYAPDSIRGKYGRKGDDMKNTVHGSDSPQAAEREIHFFFPDRIEEPLLDEEDTVEYLKKYVNGPLFNALVKVNFIYYSLNYLRQCCEERPNDPVTWLGNWLLEHNTMKPKYLLRYKSNLYD</sequence>
<keyword evidence="4" id="KW-0460">Magnesium</keyword>
<dbReference type="KEGG" id="csol:105363334"/>
<keyword evidence="9" id="KW-1185">Reference proteome</keyword>
<dbReference type="Pfam" id="PF05186">
    <property type="entry name" value="Dpy-30"/>
    <property type="match status" value="1"/>
</dbReference>
<dbReference type="GO" id="GO:1902176">
    <property type="term" value="P:negative regulation of oxidative stress-induced intrinsic apoptotic signaling pathway"/>
    <property type="evidence" value="ECO:0007669"/>
    <property type="project" value="TreeGrafter"/>
</dbReference>
<dbReference type="PANTHER" id="PTHR46161:SF1">
    <property type="entry name" value="NUCLEOSIDE DIPHOSPHATE KINASE HOMOLOG 5"/>
    <property type="match status" value="1"/>
</dbReference>
<dbReference type="InterPro" id="IPR036850">
    <property type="entry name" value="NDK-like_dom_sf"/>
</dbReference>
<dbReference type="GO" id="GO:0003341">
    <property type="term" value="P:cilium movement"/>
    <property type="evidence" value="ECO:0007669"/>
    <property type="project" value="TreeGrafter"/>
</dbReference>
<dbReference type="PANTHER" id="PTHR46161">
    <property type="entry name" value="NUCLEOSIDE DIPHOSPHATE KINASE"/>
    <property type="match status" value="1"/>
</dbReference>
<keyword evidence="10" id="KW-0418">Kinase</keyword>
<dbReference type="CDD" id="cd22970">
    <property type="entry name" value="DD_NDKH5-like"/>
    <property type="match status" value="1"/>
</dbReference>
<dbReference type="GO" id="GO:0006241">
    <property type="term" value="P:CTP biosynthetic process"/>
    <property type="evidence" value="ECO:0007669"/>
    <property type="project" value="InterPro"/>
</dbReference>
<evidence type="ECO:0000256" key="1">
    <source>
        <dbReference type="ARBA" id="ARBA00008142"/>
    </source>
</evidence>
<dbReference type="PROSITE" id="PS51374">
    <property type="entry name" value="NDPK_LIKE"/>
    <property type="match status" value="1"/>
</dbReference>
<evidence type="ECO:0000256" key="5">
    <source>
        <dbReference type="ARBA" id="ARBA00023080"/>
    </source>
</evidence>
<evidence type="ECO:0000256" key="7">
    <source>
        <dbReference type="RuleBase" id="RU004011"/>
    </source>
</evidence>
<dbReference type="InterPro" id="IPR001564">
    <property type="entry name" value="Nucleoside_diP_kinase"/>
</dbReference>
<keyword evidence="5" id="KW-0546">Nucleotide metabolism</keyword>
<evidence type="ECO:0000256" key="6">
    <source>
        <dbReference type="PROSITE-ProRule" id="PRU00706"/>
    </source>
</evidence>
<feature type="non-terminal residue" evidence="10">
    <location>
        <position position="1"/>
    </location>
</feature>
<accession>A0AAJ7DWT5</accession>
<evidence type="ECO:0000313" key="10">
    <source>
        <dbReference type="RefSeq" id="XP_011499304.1"/>
    </source>
</evidence>
<dbReference type="InterPro" id="IPR007858">
    <property type="entry name" value="Dpy-30_motif"/>
</dbReference>
<organism evidence="9 10">
    <name type="scientific">Ceratosolen solmsi marchali</name>
    <dbReference type="NCBI Taxonomy" id="326594"/>
    <lineage>
        <taxon>Eukaryota</taxon>
        <taxon>Metazoa</taxon>
        <taxon>Ecdysozoa</taxon>
        <taxon>Arthropoda</taxon>
        <taxon>Hexapoda</taxon>
        <taxon>Insecta</taxon>
        <taxon>Pterygota</taxon>
        <taxon>Neoptera</taxon>
        <taxon>Endopterygota</taxon>
        <taxon>Hymenoptera</taxon>
        <taxon>Apocrita</taxon>
        <taxon>Proctotrupomorpha</taxon>
        <taxon>Chalcidoidea</taxon>
        <taxon>Agaonidae</taxon>
        <taxon>Agaoninae</taxon>
        <taxon>Ceratosolen</taxon>
    </lineage>
</organism>
<dbReference type="GO" id="GO:0006228">
    <property type="term" value="P:UTP biosynthetic process"/>
    <property type="evidence" value="ECO:0007669"/>
    <property type="project" value="InterPro"/>
</dbReference>
<dbReference type="AlphaFoldDB" id="A0AAJ7DWT5"/>
<evidence type="ECO:0000256" key="3">
    <source>
        <dbReference type="ARBA" id="ARBA00022723"/>
    </source>
</evidence>
<feature type="domain" description="Nucleoside diphosphate kinase-like" evidence="8">
    <location>
        <begin position="57"/>
        <end position="197"/>
    </location>
</feature>
<evidence type="ECO:0000259" key="8">
    <source>
        <dbReference type="SMART" id="SM00562"/>
    </source>
</evidence>
<keyword evidence="3" id="KW-0479">Metal-binding</keyword>
<dbReference type="GeneID" id="105363334"/>
<dbReference type="PRINTS" id="PR01243">
    <property type="entry name" value="NUCDPKINASE"/>
</dbReference>
<dbReference type="InterPro" id="IPR034907">
    <property type="entry name" value="NDK-like_dom"/>
</dbReference>
<dbReference type="PROSITE" id="PS00469">
    <property type="entry name" value="NDPK"/>
    <property type="match status" value="1"/>
</dbReference>
<proteinExistence type="inferred from homology"/>
<dbReference type="SUPFAM" id="SSF54919">
    <property type="entry name" value="Nucleoside diphosphate kinase, NDK"/>
    <property type="match status" value="1"/>
</dbReference>
<dbReference type="GO" id="GO:0005929">
    <property type="term" value="C:cilium"/>
    <property type="evidence" value="ECO:0007669"/>
    <property type="project" value="TreeGrafter"/>
</dbReference>
<dbReference type="Pfam" id="PF00334">
    <property type="entry name" value="NDK"/>
    <property type="match status" value="1"/>
</dbReference>
<name>A0AAJ7DWT5_9HYME</name>
<dbReference type="GO" id="GO:0004550">
    <property type="term" value="F:nucleoside diphosphate kinase activity"/>
    <property type="evidence" value="ECO:0007669"/>
    <property type="project" value="InterPro"/>
</dbReference>
<comment type="similarity">
    <text evidence="1 6 7">Belongs to the NDK family.</text>
</comment>
<dbReference type="Gene3D" id="1.20.890.10">
    <property type="entry name" value="cAMP-dependent protein kinase regulatory subunit, dimerization-anchoring domain"/>
    <property type="match status" value="1"/>
</dbReference>
<dbReference type="RefSeq" id="XP_011499304.1">
    <property type="nucleotide sequence ID" value="XM_011501002.1"/>
</dbReference>
<keyword evidence="10" id="KW-0808">Transferase</keyword>
<dbReference type="GO" id="GO:0046872">
    <property type="term" value="F:metal ion binding"/>
    <property type="evidence" value="ECO:0007669"/>
    <property type="project" value="UniProtKB-KW"/>
</dbReference>
<dbReference type="Proteomes" id="UP000695007">
    <property type="component" value="Unplaced"/>
</dbReference>
<dbReference type="SMART" id="SM00562">
    <property type="entry name" value="NDK"/>
    <property type="match status" value="1"/>
</dbReference>
<dbReference type="Gene3D" id="3.30.70.141">
    <property type="entry name" value="Nucleoside diphosphate kinase-like domain"/>
    <property type="match status" value="1"/>
</dbReference>
<reference evidence="10" key="1">
    <citation type="submission" date="2025-08" db="UniProtKB">
        <authorList>
            <consortium name="RefSeq"/>
        </authorList>
    </citation>
    <scope>IDENTIFICATION</scope>
</reference>
<evidence type="ECO:0000313" key="9">
    <source>
        <dbReference type="Proteomes" id="UP000695007"/>
    </source>
</evidence>
<evidence type="ECO:0000256" key="4">
    <source>
        <dbReference type="ARBA" id="ARBA00022842"/>
    </source>
</evidence>